<dbReference type="EMBL" id="BMCB01000005">
    <property type="protein sequence ID" value="GGA89526.1"/>
    <property type="molecule type" value="Genomic_DNA"/>
</dbReference>
<dbReference type="Proteomes" id="UP000652995">
    <property type="component" value="Unassembled WGS sequence"/>
</dbReference>
<sequence>MSRLSEAEMLRMLHKLKVKMPKRVMNIYITCWASCRKMLDCHKRDVLLICFR</sequence>
<keyword evidence="2" id="KW-1185">Reference proteome</keyword>
<reference evidence="2" key="1">
    <citation type="journal article" date="2019" name="Int. J. Syst. Evol. Microbiol.">
        <title>The Global Catalogue of Microorganisms (GCM) 10K type strain sequencing project: providing services to taxonomists for standard genome sequencing and annotation.</title>
        <authorList>
            <consortium name="The Broad Institute Genomics Platform"/>
            <consortium name="The Broad Institute Genome Sequencing Center for Infectious Disease"/>
            <person name="Wu L."/>
            <person name="Ma J."/>
        </authorList>
    </citation>
    <scope>NUCLEOTIDE SEQUENCE [LARGE SCALE GENOMIC DNA]</scope>
    <source>
        <strain evidence="2">CCM 4175</strain>
    </source>
</reference>
<comment type="caution">
    <text evidence="1">The sequence shown here is derived from an EMBL/GenBank/DDBJ whole genome shotgun (WGS) entry which is preliminary data.</text>
</comment>
<protein>
    <submittedName>
        <fullName evidence="1">Uncharacterized protein</fullName>
    </submittedName>
</protein>
<accession>A0ABQ1HUM3</accession>
<evidence type="ECO:0000313" key="2">
    <source>
        <dbReference type="Proteomes" id="UP000652995"/>
    </source>
</evidence>
<organism evidence="1 2">
    <name type="scientific">Staphylococcus muscae</name>
    <dbReference type="NCBI Taxonomy" id="1294"/>
    <lineage>
        <taxon>Bacteria</taxon>
        <taxon>Bacillati</taxon>
        <taxon>Bacillota</taxon>
        <taxon>Bacilli</taxon>
        <taxon>Bacillales</taxon>
        <taxon>Staphylococcaceae</taxon>
        <taxon>Staphylococcus</taxon>
    </lineage>
</organism>
<evidence type="ECO:0000313" key="1">
    <source>
        <dbReference type="EMBL" id="GGA89526.1"/>
    </source>
</evidence>
<gene>
    <name evidence="1" type="ORF">GCM10007183_12220</name>
</gene>
<name>A0ABQ1HUM3_9STAP</name>
<proteinExistence type="predicted"/>